<keyword evidence="3 12" id="KW-0808">Transferase</keyword>
<evidence type="ECO:0000256" key="5">
    <source>
        <dbReference type="ARBA" id="ARBA00022741"/>
    </source>
</evidence>
<keyword evidence="6" id="KW-0342">GTP-binding</keyword>
<dbReference type="EMBL" id="BX548174">
    <property type="protein sequence ID" value="CAE19655.1"/>
    <property type="molecule type" value="Genomic_DNA"/>
</dbReference>
<feature type="domain" description="Mannose-6-phosphate isomerase type II C-terminal" evidence="10">
    <location>
        <begin position="365"/>
        <end position="477"/>
    </location>
</feature>
<comment type="similarity">
    <text evidence="1 8">Belongs to the mannose-6-phosphate isomerase type 2 family.</text>
</comment>
<gene>
    <name evidence="12" type="primary">manC</name>
    <name evidence="12" type="ordered locus">PMM1196</name>
</gene>
<dbReference type="eggNOG" id="COG0836">
    <property type="taxonomic scope" value="Bacteria"/>
</dbReference>
<dbReference type="HOGENOM" id="CLU_035527_1_0_3"/>
<dbReference type="GO" id="GO:0000271">
    <property type="term" value="P:polysaccharide biosynthetic process"/>
    <property type="evidence" value="ECO:0007669"/>
    <property type="project" value="InterPro"/>
</dbReference>
<dbReference type="Proteomes" id="UP000001026">
    <property type="component" value="Chromosome"/>
</dbReference>
<dbReference type="KEGG" id="pmm:PMM1196"/>
<dbReference type="Gene3D" id="3.90.550.10">
    <property type="entry name" value="Spore Coat Polysaccharide Biosynthesis Protein SpsA, Chain A"/>
    <property type="match status" value="1"/>
</dbReference>
<evidence type="ECO:0000256" key="6">
    <source>
        <dbReference type="ARBA" id="ARBA00023134"/>
    </source>
</evidence>
<dbReference type="InterPro" id="IPR006375">
    <property type="entry name" value="Man1P_GuaTrfase/Man6P_Isoase"/>
</dbReference>
<evidence type="ECO:0000259" key="10">
    <source>
        <dbReference type="Pfam" id="PF01050"/>
    </source>
</evidence>
<evidence type="ECO:0000313" key="12">
    <source>
        <dbReference type="EMBL" id="CAE19655.1"/>
    </source>
</evidence>
<dbReference type="PANTHER" id="PTHR46390">
    <property type="entry name" value="MANNOSE-1-PHOSPHATE GUANYLYLTRANSFERASE"/>
    <property type="match status" value="1"/>
</dbReference>
<dbReference type="InterPro" id="IPR029044">
    <property type="entry name" value="Nucleotide-diphossugar_trans"/>
</dbReference>
<dbReference type="AlphaFoldDB" id="Q7V0R0"/>
<dbReference type="STRING" id="59919.PMM1196"/>
<dbReference type="InterPro" id="IPR051161">
    <property type="entry name" value="Mannose-6P_isomerase_type2"/>
</dbReference>
<evidence type="ECO:0000256" key="2">
    <source>
        <dbReference type="ARBA" id="ARBA00012387"/>
    </source>
</evidence>
<evidence type="ECO:0000256" key="3">
    <source>
        <dbReference type="ARBA" id="ARBA00022679"/>
    </source>
</evidence>
<dbReference type="RefSeq" id="WP_011132830.1">
    <property type="nucleotide sequence ID" value="NC_005072.1"/>
</dbReference>
<dbReference type="CDD" id="cd02509">
    <property type="entry name" value="GDP-M1P_Guanylyltransferase"/>
    <property type="match status" value="1"/>
</dbReference>
<dbReference type="InterPro" id="IPR049577">
    <property type="entry name" value="GMPP_N"/>
</dbReference>
<keyword evidence="4 12" id="KW-0548">Nucleotidyltransferase</keyword>
<dbReference type="Pfam" id="PF22640">
    <property type="entry name" value="ManC_GMP_beta-helix"/>
    <property type="match status" value="1"/>
</dbReference>
<evidence type="ECO:0000259" key="11">
    <source>
        <dbReference type="Pfam" id="PF22640"/>
    </source>
</evidence>
<name>Q7V0R0_PROMP</name>
<dbReference type="SUPFAM" id="SSF53448">
    <property type="entry name" value="Nucleotide-diphospho-sugar transferases"/>
    <property type="match status" value="1"/>
</dbReference>
<sequence length="485" mass="54798">MINNLKSDLKLQPVILSGGKGSRLWPLSRECYPKQYLELYEGNKFSLLQNTFLRLNLLDNLEPPIIICNESQRFLVAEQMLKINVVPKSIIIEPVGKNTGPAVALAAIAANKKGQDPALLILSSDHVINDSKEFTATIIEGLIHAKQGKIVSFGVVPTYPETGYGYIESLEELTNFKKSSSIKRFIEKPEEDRAKQFIQSNLFTWNSGIFLFKASTIIQEFNRFAPEIIHICKKSIVSAVSDLDFLRLNNEIFQKCPNVPIDIAIMEKTDKGTVVRLNAGWSDIGNWESVWDNSTKDNERNSTKGNVLLMESHGCYLRSEKRLLVGLGLKDLIVIETDDAVLVINKSSAQKVKHIVEDLEKKNISEGKVNKKIYRPWGSYTSISNGITWQVKKLEVNPGASLSLQMHFHRTEHWIIVDGTAKVEINNHETILNQNESIYVPIQAKHRLSNPGNENLIIIEVQNGKYLGEDDIVRFEDIYGRKKDL</sequence>
<dbReference type="eggNOG" id="COG0662">
    <property type="taxonomic scope" value="Bacteria"/>
</dbReference>
<dbReference type="GO" id="GO:0009298">
    <property type="term" value="P:GDP-mannose biosynthetic process"/>
    <property type="evidence" value="ECO:0007669"/>
    <property type="project" value="TreeGrafter"/>
</dbReference>
<dbReference type="InterPro" id="IPR005835">
    <property type="entry name" value="NTP_transferase_dom"/>
</dbReference>
<dbReference type="EC" id="2.7.7.13" evidence="2"/>
<evidence type="ECO:0000313" key="13">
    <source>
        <dbReference type="Proteomes" id="UP000001026"/>
    </source>
</evidence>
<dbReference type="NCBIfam" id="TIGR01479">
    <property type="entry name" value="GMP_PMI"/>
    <property type="match status" value="1"/>
</dbReference>
<dbReference type="OrthoDB" id="9806359at2"/>
<evidence type="ECO:0000256" key="1">
    <source>
        <dbReference type="ARBA" id="ARBA00006115"/>
    </source>
</evidence>
<dbReference type="Gene3D" id="2.60.120.10">
    <property type="entry name" value="Jelly Rolls"/>
    <property type="match status" value="1"/>
</dbReference>
<dbReference type="Pfam" id="PF00483">
    <property type="entry name" value="NTP_transferase"/>
    <property type="match status" value="1"/>
</dbReference>
<dbReference type="InterPro" id="IPR001538">
    <property type="entry name" value="Man6P_isomerase-2_C"/>
</dbReference>
<reference evidence="12 13" key="1">
    <citation type="journal article" date="2003" name="Nature">
        <title>Genome divergence in two Prochlorococcus ecotypes reflects oceanic niche differentiation.</title>
        <authorList>
            <person name="Rocap G."/>
            <person name="Larimer F.W."/>
            <person name="Lamerdin J.E."/>
            <person name="Malfatti S."/>
            <person name="Chain P."/>
            <person name="Ahlgren N.A."/>
            <person name="Arellano A."/>
            <person name="Coleman M."/>
            <person name="Hauser L."/>
            <person name="Hess W.R."/>
            <person name="Johnson Z.I."/>
            <person name="Land M.L."/>
            <person name="Lindell D."/>
            <person name="Post A.F."/>
            <person name="Regala W."/>
            <person name="Shah M."/>
            <person name="Shaw S.L."/>
            <person name="Steglich C."/>
            <person name="Sullivan M.B."/>
            <person name="Ting C.S."/>
            <person name="Tolonen A."/>
            <person name="Webb E.A."/>
            <person name="Zinser E.R."/>
            <person name="Chisholm S.W."/>
        </authorList>
    </citation>
    <scope>NUCLEOTIDE SEQUENCE [LARGE SCALE GENOMIC DNA]</scope>
    <source>
        <strain evidence="13">CCMP1986 / NIES-2087 / MED4</strain>
    </source>
</reference>
<accession>Q7V0R0</accession>
<keyword evidence="5" id="KW-0547">Nucleotide-binding</keyword>
<dbReference type="Pfam" id="PF01050">
    <property type="entry name" value="MannoseP_isomer"/>
    <property type="match status" value="1"/>
</dbReference>
<evidence type="ECO:0000259" key="9">
    <source>
        <dbReference type="Pfam" id="PF00483"/>
    </source>
</evidence>
<protein>
    <recommendedName>
        <fullName evidence="2">mannose-1-phosphate guanylyltransferase</fullName>
        <ecNumber evidence="2">2.7.7.13</ecNumber>
    </recommendedName>
</protein>
<dbReference type="GO" id="GO:0005525">
    <property type="term" value="F:GTP binding"/>
    <property type="evidence" value="ECO:0007669"/>
    <property type="project" value="UniProtKB-KW"/>
</dbReference>
<dbReference type="SUPFAM" id="SSF51182">
    <property type="entry name" value="RmlC-like cupins"/>
    <property type="match status" value="1"/>
</dbReference>
<dbReference type="PANTHER" id="PTHR46390:SF1">
    <property type="entry name" value="MANNOSE-1-PHOSPHATE GUANYLYLTRANSFERASE"/>
    <property type="match status" value="1"/>
</dbReference>
<proteinExistence type="inferred from homology"/>
<evidence type="ECO:0000256" key="7">
    <source>
        <dbReference type="ARBA" id="ARBA00047343"/>
    </source>
</evidence>
<comment type="catalytic activity">
    <reaction evidence="7">
        <text>alpha-D-mannose 1-phosphate + GTP + H(+) = GDP-alpha-D-mannose + diphosphate</text>
        <dbReference type="Rhea" id="RHEA:15229"/>
        <dbReference type="ChEBI" id="CHEBI:15378"/>
        <dbReference type="ChEBI" id="CHEBI:33019"/>
        <dbReference type="ChEBI" id="CHEBI:37565"/>
        <dbReference type="ChEBI" id="CHEBI:57527"/>
        <dbReference type="ChEBI" id="CHEBI:58409"/>
        <dbReference type="EC" id="2.7.7.13"/>
    </reaction>
</comment>
<dbReference type="InterPro" id="IPR014710">
    <property type="entry name" value="RmlC-like_jellyroll"/>
</dbReference>
<dbReference type="CDD" id="cd02213">
    <property type="entry name" value="cupin_PMI_typeII_C"/>
    <property type="match status" value="1"/>
</dbReference>
<dbReference type="GO" id="GO:0004475">
    <property type="term" value="F:mannose-1-phosphate guanylyltransferase (GTP) activity"/>
    <property type="evidence" value="ECO:0007669"/>
    <property type="project" value="UniProtKB-EC"/>
</dbReference>
<evidence type="ECO:0000256" key="8">
    <source>
        <dbReference type="RuleBase" id="RU004190"/>
    </source>
</evidence>
<feature type="domain" description="MannoseP isomerase/GMP-like beta-helix" evidence="11">
    <location>
        <begin position="305"/>
        <end position="359"/>
    </location>
</feature>
<evidence type="ECO:0000256" key="4">
    <source>
        <dbReference type="ARBA" id="ARBA00022695"/>
    </source>
</evidence>
<dbReference type="FunFam" id="3.90.550.10:FF:000046">
    <property type="entry name" value="Mannose-1-phosphate guanylyltransferase (GDP)"/>
    <property type="match status" value="1"/>
</dbReference>
<dbReference type="InterPro" id="IPR011051">
    <property type="entry name" value="RmlC_Cupin_sf"/>
</dbReference>
<dbReference type="InterPro" id="IPR054566">
    <property type="entry name" value="ManC/GMP-like_b-helix"/>
</dbReference>
<organism evidence="12 13">
    <name type="scientific">Prochlorococcus marinus subsp. pastoris (strain CCMP1986 / NIES-2087 / MED4)</name>
    <dbReference type="NCBI Taxonomy" id="59919"/>
    <lineage>
        <taxon>Bacteria</taxon>
        <taxon>Bacillati</taxon>
        <taxon>Cyanobacteriota</taxon>
        <taxon>Cyanophyceae</taxon>
        <taxon>Synechococcales</taxon>
        <taxon>Prochlorococcaceae</taxon>
        <taxon>Prochlorococcus</taxon>
    </lineage>
</organism>
<feature type="domain" description="Nucleotidyl transferase" evidence="9">
    <location>
        <begin position="13"/>
        <end position="298"/>
    </location>
</feature>
<dbReference type="FunFam" id="2.60.120.10:FF:000032">
    <property type="entry name" value="Mannose-1-phosphate guanylyltransferase/mannose-6-phosphate isomerase"/>
    <property type="match status" value="1"/>
</dbReference>